<evidence type="ECO:0000256" key="2">
    <source>
        <dbReference type="ARBA" id="ARBA00022527"/>
    </source>
</evidence>
<feature type="domain" description="AGC-kinase C-terminal" evidence="11">
    <location>
        <begin position="44"/>
        <end position="196"/>
    </location>
</feature>
<dbReference type="SUPFAM" id="SSF56112">
    <property type="entry name" value="Protein kinase-like (PK-like)"/>
    <property type="match status" value="1"/>
</dbReference>
<keyword evidence="3" id="KW-0597">Phosphoprotein</keyword>
<comment type="catalytic activity">
    <reaction evidence="8">
        <text>L-threonyl-[protein] + ATP = O-phospho-L-threonyl-[protein] + ADP + H(+)</text>
        <dbReference type="Rhea" id="RHEA:46608"/>
        <dbReference type="Rhea" id="RHEA-COMP:11060"/>
        <dbReference type="Rhea" id="RHEA-COMP:11605"/>
        <dbReference type="ChEBI" id="CHEBI:15378"/>
        <dbReference type="ChEBI" id="CHEBI:30013"/>
        <dbReference type="ChEBI" id="CHEBI:30616"/>
        <dbReference type="ChEBI" id="CHEBI:61977"/>
        <dbReference type="ChEBI" id="CHEBI:456216"/>
        <dbReference type="EC" id="2.7.11.1"/>
    </reaction>
</comment>
<dbReference type="Gene3D" id="1.10.510.10">
    <property type="entry name" value="Transferase(Phosphotransferase) domain 1"/>
    <property type="match status" value="1"/>
</dbReference>
<dbReference type="InterPro" id="IPR011009">
    <property type="entry name" value="Kinase-like_dom_sf"/>
</dbReference>
<feature type="compositionally biased region" description="Polar residues" evidence="10">
    <location>
        <begin position="252"/>
        <end position="263"/>
    </location>
</feature>
<feature type="compositionally biased region" description="Basic and acidic residues" evidence="10">
    <location>
        <begin position="93"/>
        <end position="103"/>
    </location>
</feature>
<dbReference type="EC" id="2.7.11.1" evidence="1"/>
<feature type="region of interest" description="Disordered" evidence="10">
    <location>
        <begin position="194"/>
        <end position="375"/>
    </location>
</feature>
<feature type="compositionally biased region" description="Polar residues" evidence="10">
    <location>
        <begin position="212"/>
        <end position="243"/>
    </location>
</feature>
<evidence type="ECO:0000256" key="6">
    <source>
        <dbReference type="ARBA" id="ARBA00022777"/>
    </source>
</evidence>
<feature type="non-terminal residue" evidence="12">
    <location>
        <position position="1"/>
    </location>
</feature>
<dbReference type="GO" id="GO:0005737">
    <property type="term" value="C:cytoplasm"/>
    <property type="evidence" value="ECO:0007669"/>
    <property type="project" value="TreeGrafter"/>
</dbReference>
<dbReference type="Gene3D" id="3.30.200.20">
    <property type="entry name" value="Phosphorylase Kinase, domain 1"/>
    <property type="match status" value="1"/>
</dbReference>
<keyword evidence="7" id="KW-0067">ATP-binding</keyword>
<dbReference type="PANTHER" id="PTHR22988:SF71">
    <property type="entry name" value="CITRON RHO-INTERACTING KINASE"/>
    <property type="match status" value="1"/>
</dbReference>
<dbReference type="GO" id="GO:0005856">
    <property type="term" value="C:cytoskeleton"/>
    <property type="evidence" value="ECO:0007669"/>
    <property type="project" value="TreeGrafter"/>
</dbReference>
<dbReference type="InterPro" id="IPR000961">
    <property type="entry name" value="AGC-kinase_C"/>
</dbReference>
<keyword evidence="6" id="KW-0418">Kinase</keyword>
<reference evidence="12 13" key="1">
    <citation type="submission" date="2019-03" db="EMBL/GenBank/DDBJ databases">
        <title>Single cell metagenomics reveals metabolic interactions within the superorganism composed of flagellate Streblomastix strix and complex community of Bacteroidetes bacteria on its surface.</title>
        <authorList>
            <person name="Treitli S.C."/>
            <person name="Kolisko M."/>
            <person name="Husnik F."/>
            <person name="Keeling P."/>
            <person name="Hampl V."/>
        </authorList>
    </citation>
    <scope>NUCLEOTIDE SEQUENCE [LARGE SCALE GENOMIC DNA]</scope>
    <source>
        <strain evidence="12">ST1C</strain>
    </source>
</reference>
<evidence type="ECO:0000256" key="5">
    <source>
        <dbReference type="ARBA" id="ARBA00022741"/>
    </source>
</evidence>
<evidence type="ECO:0000256" key="10">
    <source>
        <dbReference type="SAM" id="MobiDB-lite"/>
    </source>
</evidence>
<evidence type="ECO:0000256" key="8">
    <source>
        <dbReference type="ARBA" id="ARBA00047899"/>
    </source>
</evidence>
<comment type="caution">
    <text evidence="12">The sequence shown here is derived from an EMBL/GenBank/DDBJ whole genome shotgun (WGS) entry which is preliminary data.</text>
</comment>
<evidence type="ECO:0000256" key="1">
    <source>
        <dbReference type="ARBA" id="ARBA00012513"/>
    </source>
</evidence>
<gene>
    <name evidence="12" type="ORF">EZS28_010707</name>
</gene>
<keyword evidence="5" id="KW-0547">Nucleotide-binding</keyword>
<evidence type="ECO:0000256" key="3">
    <source>
        <dbReference type="ARBA" id="ARBA00022553"/>
    </source>
</evidence>
<dbReference type="EMBL" id="SNRW01002148">
    <property type="protein sequence ID" value="KAA6393764.1"/>
    <property type="molecule type" value="Genomic_DNA"/>
</dbReference>
<dbReference type="GO" id="GO:0005524">
    <property type="term" value="F:ATP binding"/>
    <property type="evidence" value="ECO:0007669"/>
    <property type="project" value="UniProtKB-KW"/>
</dbReference>
<comment type="catalytic activity">
    <reaction evidence="9">
        <text>L-seryl-[protein] + ATP = O-phospho-L-seryl-[protein] + ADP + H(+)</text>
        <dbReference type="Rhea" id="RHEA:17989"/>
        <dbReference type="Rhea" id="RHEA-COMP:9863"/>
        <dbReference type="Rhea" id="RHEA-COMP:11604"/>
        <dbReference type="ChEBI" id="CHEBI:15378"/>
        <dbReference type="ChEBI" id="CHEBI:29999"/>
        <dbReference type="ChEBI" id="CHEBI:30616"/>
        <dbReference type="ChEBI" id="CHEBI:83421"/>
        <dbReference type="ChEBI" id="CHEBI:456216"/>
        <dbReference type="EC" id="2.7.11.1"/>
    </reaction>
</comment>
<keyword evidence="2" id="KW-0723">Serine/threonine-protein kinase</keyword>
<dbReference type="AlphaFoldDB" id="A0A5J4WFG2"/>
<keyword evidence="4" id="KW-0808">Transferase</keyword>
<dbReference type="GO" id="GO:0004674">
    <property type="term" value="F:protein serine/threonine kinase activity"/>
    <property type="evidence" value="ECO:0007669"/>
    <property type="project" value="UniProtKB-KW"/>
</dbReference>
<feature type="compositionally biased region" description="Basic and acidic residues" evidence="10">
    <location>
        <begin position="289"/>
        <end position="375"/>
    </location>
</feature>
<dbReference type="GO" id="GO:0031032">
    <property type="term" value="P:actomyosin structure organization"/>
    <property type="evidence" value="ECO:0007669"/>
    <property type="project" value="TreeGrafter"/>
</dbReference>
<feature type="compositionally biased region" description="Low complexity" evidence="10">
    <location>
        <begin position="134"/>
        <end position="149"/>
    </location>
</feature>
<feature type="compositionally biased region" description="Basic and acidic residues" evidence="10">
    <location>
        <begin position="156"/>
        <end position="178"/>
    </location>
</feature>
<dbReference type="Proteomes" id="UP000324800">
    <property type="component" value="Unassembled WGS sequence"/>
</dbReference>
<protein>
    <recommendedName>
        <fullName evidence="1">non-specific serine/threonine protein kinase</fullName>
        <ecNumber evidence="1">2.7.11.1</ecNumber>
    </recommendedName>
</protein>
<evidence type="ECO:0000256" key="9">
    <source>
        <dbReference type="ARBA" id="ARBA00048679"/>
    </source>
</evidence>
<evidence type="ECO:0000256" key="4">
    <source>
        <dbReference type="ARBA" id="ARBA00022679"/>
    </source>
</evidence>
<accession>A0A5J4WFG2</accession>
<feature type="compositionally biased region" description="Acidic residues" evidence="10">
    <location>
        <begin position="75"/>
        <end position="86"/>
    </location>
</feature>
<organism evidence="12 13">
    <name type="scientific">Streblomastix strix</name>
    <dbReference type="NCBI Taxonomy" id="222440"/>
    <lineage>
        <taxon>Eukaryota</taxon>
        <taxon>Metamonada</taxon>
        <taxon>Preaxostyla</taxon>
        <taxon>Oxymonadida</taxon>
        <taxon>Streblomastigidae</taxon>
        <taxon>Streblomastix</taxon>
    </lineage>
</organism>
<dbReference type="OrthoDB" id="3638488at2759"/>
<feature type="compositionally biased region" description="Basic and acidic residues" evidence="10">
    <location>
        <begin position="194"/>
        <end position="211"/>
    </location>
</feature>
<evidence type="ECO:0000313" key="13">
    <source>
        <dbReference type="Proteomes" id="UP000324800"/>
    </source>
</evidence>
<evidence type="ECO:0000259" key="11">
    <source>
        <dbReference type="PROSITE" id="PS51285"/>
    </source>
</evidence>
<dbReference type="PROSITE" id="PS51285">
    <property type="entry name" value="AGC_KINASE_CTER"/>
    <property type="match status" value="1"/>
</dbReference>
<name>A0A5J4WFG2_9EUKA</name>
<dbReference type="InterPro" id="IPR050839">
    <property type="entry name" value="Rho-assoc_Ser/Thr_Kinase"/>
</dbReference>
<evidence type="ECO:0000256" key="7">
    <source>
        <dbReference type="ARBA" id="ARBA00022840"/>
    </source>
</evidence>
<evidence type="ECO:0000313" key="12">
    <source>
        <dbReference type="EMBL" id="KAA6393764.1"/>
    </source>
</evidence>
<feature type="region of interest" description="Disordered" evidence="10">
    <location>
        <begin position="75"/>
        <end position="180"/>
    </location>
</feature>
<feature type="compositionally biased region" description="Basic and acidic residues" evidence="10">
    <location>
        <begin position="270"/>
        <end position="280"/>
    </location>
</feature>
<sequence length="375" mass="43625">FLRIPLDRGISPECIDLLRSLMTDAQHRLGAKDVNEIKNHPFFKGVQWSKLAQQKPPMIPEVESEVDTRNFDLFEEMPNDSDDEENIQQNQNQKDKDKDKEAISDDDDFEYIQQMDDSRDQDDMNEITGGGQQGNSNNKQNNNNDGSGSRFNKSGFRYESKNKKDPKDGQAWKDKQDDPSFAFYTYKRSDIAKTAQDAKHPELADILRMQEQENQASSPPRNTSSSNELKGSVNSNSSKTSTPRAPPKIQKLNLNLAQTSSRTKLNDTTTNKDDNMEKQHSQRGNTHNNNKEKDHYANKPHTSRDKTTKLERDTDKSHIQKDKEKDKSKDKENLREKERDRDREKYKEKEKEKELDKKQDKEKDKDKQKDKKEKK</sequence>
<dbReference type="PANTHER" id="PTHR22988">
    <property type="entry name" value="MYOTONIC DYSTROPHY S/T KINASE-RELATED"/>
    <property type="match status" value="1"/>
</dbReference>
<proteinExistence type="predicted"/>